<keyword evidence="10" id="KW-0175">Coiled coil</keyword>
<dbReference type="GO" id="GO:0006281">
    <property type="term" value="P:DNA repair"/>
    <property type="evidence" value="ECO:0007669"/>
    <property type="project" value="UniProtKB-KW"/>
</dbReference>
<evidence type="ECO:0000256" key="4">
    <source>
        <dbReference type="ARBA" id="ARBA00022741"/>
    </source>
</evidence>
<dbReference type="Proteomes" id="UP000255335">
    <property type="component" value="Unassembled WGS sequence"/>
</dbReference>
<feature type="coiled-coil region" evidence="10">
    <location>
        <begin position="251"/>
        <end position="337"/>
    </location>
</feature>
<dbReference type="InterPro" id="IPR027417">
    <property type="entry name" value="P-loop_NTPase"/>
</dbReference>
<evidence type="ECO:0000256" key="5">
    <source>
        <dbReference type="ARBA" id="ARBA00022763"/>
    </source>
</evidence>
<dbReference type="RefSeq" id="WP_115026757.1">
    <property type="nucleotide sequence ID" value="NZ_UGHZ01000003.1"/>
</dbReference>
<dbReference type="PANTHER" id="PTHR11059:SF0">
    <property type="entry name" value="DNA REPAIR PROTEIN RECN"/>
    <property type="match status" value="1"/>
</dbReference>
<comment type="similarity">
    <text evidence="2 9">Belongs to the RecN family.</text>
</comment>
<dbReference type="AlphaFoldDB" id="A0A377JWC2"/>
<dbReference type="SUPFAM" id="SSF52540">
    <property type="entry name" value="P-loop containing nucleoside triphosphate hydrolases"/>
    <property type="match status" value="1"/>
</dbReference>
<dbReference type="PIRSF" id="PIRSF003128">
    <property type="entry name" value="RecN"/>
    <property type="match status" value="1"/>
</dbReference>
<accession>A0A377JWC2</accession>
<keyword evidence="4" id="KW-0547">Nucleotide-binding</keyword>
<dbReference type="GO" id="GO:0009432">
    <property type="term" value="P:SOS response"/>
    <property type="evidence" value="ECO:0007669"/>
    <property type="project" value="TreeGrafter"/>
</dbReference>
<dbReference type="GO" id="GO:0005524">
    <property type="term" value="F:ATP binding"/>
    <property type="evidence" value="ECO:0007669"/>
    <property type="project" value="UniProtKB-KW"/>
</dbReference>
<evidence type="ECO:0000256" key="2">
    <source>
        <dbReference type="ARBA" id="ARBA00009441"/>
    </source>
</evidence>
<sequence length="516" mass="58674">MINRILIHNSPAFKDVELYLQGGFNVFSGASGSGKSVFMESLTAIFGIKESNADLIEANIDVSHIAFDWDNYGIPNDLENEIVLSIVKKDKTRYFLNHTSSSKKRLNELVCGFAKHISTKSGDELSPQNLLRILDYFIAKTHKAHLDLLINYERDFLALQEAQKQLKDAESKEANIATLKEFATFEIQKIQSLQPKEGEYEELLALKKMLSKQERIKEQMYKVREALQATQHFEEFLSLIDEKCPTLLEGLSEFEAIMERQEERLSEIEGLNPESMLDKIAAYAELNRRFGGVKEALAYVEEQKLKLKEYENLAFNKQELEKQIKVLRESCENMAKKLFDNRSKSLEALNTKITELCERLRLKASVLKLQEVAMQKSGNCELILKLGDADVSVLSSGEYNRLRLAIMCIDTELTPRSGILVLDEIDANLSGEESEGVAKILKMLSKDYQIFAISHQTHMPSLADTHYLVEKAQDSSVITKLDFEGRVKEIARMISGANITNEAMEFARKHLKALKE</sequence>
<organism evidence="12 13">
    <name type="scientific">Helicobacter cinaedi</name>
    <dbReference type="NCBI Taxonomy" id="213"/>
    <lineage>
        <taxon>Bacteria</taxon>
        <taxon>Pseudomonadati</taxon>
        <taxon>Campylobacterota</taxon>
        <taxon>Epsilonproteobacteria</taxon>
        <taxon>Campylobacterales</taxon>
        <taxon>Helicobacteraceae</taxon>
        <taxon>Helicobacter</taxon>
    </lineage>
</organism>
<dbReference type="Pfam" id="PF02463">
    <property type="entry name" value="SMC_N"/>
    <property type="match status" value="1"/>
</dbReference>
<proteinExistence type="inferred from homology"/>
<dbReference type="EMBL" id="UGHZ01000003">
    <property type="protein sequence ID" value="STP13591.1"/>
    <property type="molecule type" value="Genomic_DNA"/>
</dbReference>
<evidence type="ECO:0000313" key="12">
    <source>
        <dbReference type="EMBL" id="STP13591.1"/>
    </source>
</evidence>
<dbReference type="InterPro" id="IPR003395">
    <property type="entry name" value="RecF/RecN/SMC_N"/>
</dbReference>
<evidence type="ECO:0000256" key="9">
    <source>
        <dbReference type="PIRNR" id="PIRNR003128"/>
    </source>
</evidence>
<dbReference type="GO" id="GO:0006310">
    <property type="term" value="P:DNA recombination"/>
    <property type="evidence" value="ECO:0007669"/>
    <property type="project" value="InterPro"/>
</dbReference>
<reference evidence="12 13" key="1">
    <citation type="submission" date="2018-06" db="EMBL/GenBank/DDBJ databases">
        <authorList>
            <consortium name="Pathogen Informatics"/>
            <person name="Doyle S."/>
        </authorList>
    </citation>
    <scope>NUCLEOTIDE SEQUENCE [LARGE SCALE GENOMIC DNA]</scope>
    <source>
        <strain evidence="12 13">NCTC12221</strain>
    </source>
</reference>
<evidence type="ECO:0000256" key="8">
    <source>
        <dbReference type="ARBA" id="ARBA00033408"/>
    </source>
</evidence>
<keyword evidence="6" id="KW-0067">ATP-binding</keyword>
<evidence type="ECO:0000256" key="7">
    <source>
        <dbReference type="ARBA" id="ARBA00023204"/>
    </source>
</evidence>
<keyword evidence="5 9" id="KW-0227">DNA damage</keyword>
<dbReference type="Gene3D" id="3.40.50.300">
    <property type="entry name" value="P-loop containing nucleotide triphosphate hydrolases"/>
    <property type="match status" value="2"/>
</dbReference>
<dbReference type="GO" id="GO:0043590">
    <property type="term" value="C:bacterial nucleoid"/>
    <property type="evidence" value="ECO:0007669"/>
    <property type="project" value="TreeGrafter"/>
</dbReference>
<feature type="coiled-coil region" evidence="10">
    <location>
        <begin position="152"/>
        <end position="179"/>
    </location>
</feature>
<keyword evidence="7 9" id="KW-0234">DNA repair</keyword>
<comment type="function">
    <text evidence="1 9">May be involved in recombinational repair of damaged DNA.</text>
</comment>
<name>A0A377JWC2_9HELI</name>
<feature type="domain" description="RecF/RecN/SMC N-terminal" evidence="11">
    <location>
        <begin position="1"/>
        <end position="474"/>
    </location>
</feature>
<dbReference type="PANTHER" id="PTHR11059">
    <property type="entry name" value="DNA REPAIR PROTEIN RECN"/>
    <property type="match status" value="1"/>
</dbReference>
<evidence type="ECO:0000256" key="6">
    <source>
        <dbReference type="ARBA" id="ARBA00022840"/>
    </source>
</evidence>
<evidence type="ECO:0000256" key="1">
    <source>
        <dbReference type="ARBA" id="ARBA00003618"/>
    </source>
</evidence>
<evidence type="ECO:0000256" key="3">
    <source>
        <dbReference type="ARBA" id="ARBA00021315"/>
    </source>
</evidence>
<protein>
    <recommendedName>
        <fullName evidence="3 9">DNA repair protein RecN</fullName>
    </recommendedName>
    <alternativeName>
        <fullName evidence="8 9">Recombination protein N</fullName>
    </alternativeName>
</protein>
<evidence type="ECO:0000256" key="10">
    <source>
        <dbReference type="SAM" id="Coils"/>
    </source>
</evidence>
<gene>
    <name evidence="12" type="primary">recN</name>
    <name evidence="12" type="ORF">NCTC12221_01669</name>
</gene>
<evidence type="ECO:0000259" key="11">
    <source>
        <dbReference type="Pfam" id="PF02463"/>
    </source>
</evidence>
<dbReference type="InterPro" id="IPR004604">
    <property type="entry name" value="DNA_recomb/repair_RecN"/>
</dbReference>
<evidence type="ECO:0000313" key="13">
    <source>
        <dbReference type="Proteomes" id="UP000255335"/>
    </source>
</evidence>